<keyword evidence="5" id="KW-1185">Reference proteome</keyword>
<dbReference type="InterPro" id="IPR029058">
    <property type="entry name" value="AB_hydrolase_fold"/>
</dbReference>
<dbReference type="Proteomes" id="UP000240739">
    <property type="component" value="Unassembled WGS sequence"/>
</dbReference>
<accession>A0A2T4UC37</accession>
<dbReference type="OrthoDB" id="128186at2"/>
<dbReference type="InterPro" id="IPR050300">
    <property type="entry name" value="GDXG_lipolytic_enzyme"/>
</dbReference>
<dbReference type="InterPro" id="IPR002168">
    <property type="entry name" value="Lipase_GDXG_HIS_AS"/>
</dbReference>
<feature type="domain" description="Alpha/beta hydrolase fold-3" evidence="3">
    <location>
        <begin position="85"/>
        <end position="294"/>
    </location>
</feature>
<evidence type="ECO:0000313" key="5">
    <source>
        <dbReference type="Proteomes" id="UP000240739"/>
    </source>
</evidence>
<dbReference type="PANTHER" id="PTHR48081">
    <property type="entry name" value="AB HYDROLASE SUPERFAMILY PROTEIN C4A8.06C"/>
    <property type="match status" value="1"/>
</dbReference>
<name>A0A2T4UC37_9ACTN</name>
<dbReference type="Gene3D" id="3.40.50.1820">
    <property type="entry name" value="alpha/beta hydrolase"/>
    <property type="match status" value="1"/>
</dbReference>
<evidence type="ECO:0000256" key="1">
    <source>
        <dbReference type="ARBA" id="ARBA00010515"/>
    </source>
</evidence>
<protein>
    <submittedName>
        <fullName evidence="4">Acetyl hydrolase</fullName>
    </submittedName>
</protein>
<dbReference type="PROSITE" id="PS01173">
    <property type="entry name" value="LIPASE_GDXG_HIS"/>
    <property type="match status" value="1"/>
</dbReference>
<gene>
    <name evidence="4" type="ORF">C7Y72_19460</name>
</gene>
<dbReference type="PANTHER" id="PTHR48081:SF8">
    <property type="entry name" value="ALPHA_BETA HYDROLASE FOLD-3 DOMAIN-CONTAINING PROTEIN-RELATED"/>
    <property type="match status" value="1"/>
</dbReference>
<keyword evidence="2 4" id="KW-0378">Hydrolase</keyword>
<comment type="similarity">
    <text evidence="1">Belongs to the 'GDXG' lipolytic enzyme family.</text>
</comment>
<evidence type="ECO:0000313" key="4">
    <source>
        <dbReference type="EMBL" id="PTL54774.1"/>
    </source>
</evidence>
<dbReference type="RefSeq" id="WP_107570874.1">
    <property type="nucleotide sequence ID" value="NZ_PYYB01000004.1"/>
</dbReference>
<dbReference type="EMBL" id="PYYB01000004">
    <property type="protein sequence ID" value="PTL54774.1"/>
    <property type="molecule type" value="Genomic_DNA"/>
</dbReference>
<organism evidence="4 5">
    <name type="scientific">Paraconexibacter algicola</name>
    <dbReference type="NCBI Taxonomy" id="2133960"/>
    <lineage>
        <taxon>Bacteria</taxon>
        <taxon>Bacillati</taxon>
        <taxon>Actinomycetota</taxon>
        <taxon>Thermoleophilia</taxon>
        <taxon>Solirubrobacterales</taxon>
        <taxon>Paraconexibacteraceae</taxon>
        <taxon>Paraconexibacter</taxon>
    </lineage>
</organism>
<evidence type="ECO:0000259" key="3">
    <source>
        <dbReference type="Pfam" id="PF07859"/>
    </source>
</evidence>
<comment type="caution">
    <text evidence="4">The sequence shown here is derived from an EMBL/GenBank/DDBJ whole genome shotgun (WGS) entry which is preliminary data.</text>
</comment>
<reference evidence="4 5" key="1">
    <citation type="submission" date="2018-03" db="EMBL/GenBank/DDBJ databases">
        <title>Aquarubrobacter algicola gen. nov., sp. nov., a novel actinobacterium isolated from shallow eutrophic lake during the end of cyanobacterial harmful algal blooms.</title>
        <authorList>
            <person name="Chun S.J."/>
        </authorList>
    </citation>
    <scope>NUCLEOTIDE SEQUENCE [LARGE SCALE GENOMIC DNA]</scope>
    <source>
        <strain evidence="4 5">Seoho-28</strain>
    </source>
</reference>
<sequence>MSAGPGGGLHPQVAALVTAPTDGPLDLDTLRAGYAETARALGGPPEDVAHVQNLRVPRQDGPDTEGIPARYYLPQDLADGPAGVLVWFHGGGWVMGDLAGIDPACRAICAASGHAVLSIDYRLAPEHPFPAGLDDAWSAVRWAAGPDGAEMLAIEEGRVAVGGDSAGGNLAAACARRARDGGLALHGQVLVYPALDPTGASPSFTEHADSDMLRADQMRWFLDAYAGGDAGARLRDPDFAPLAAASFADLAPAYVAVAEIDPLRDDGLRYAQRLQEAGVEASTRVHAGMAHGFLRWGGAVDEALVLLEDLGRETRRLLG</sequence>
<dbReference type="SUPFAM" id="SSF53474">
    <property type="entry name" value="alpha/beta-Hydrolases"/>
    <property type="match status" value="1"/>
</dbReference>
<dbReference type="AlphaFoldDB" id="A0A2T4UC37"/>
<dbReference type="GO" id="GO:0016787">
    <property type="term" value="F:hydrolase activity"/>
    <property type="evidence" value="ECO:0007669"/>
    <property type="project" value="UniProtKB-KW"/>
</dbReference>
<dbReference type="Pfam" id="PF07859">
    <property type="entry name" value="Abhydrolase_3"/>
    <property type="match status" value="1"/>
</dbReference>
<evidence type="ECO:0000256" key="2">
    <source>
        <dbReference type="ARBA" id="ARBA00022801"/>
    </source>
</evidence>
<dbReference type="InterPro" id="IPR013094">
    <property type="entry name" value="AB_hydrolase_3"/>
</dbReference>
<proteinExistence type="inferred from homology"/>